<gene>
    <name evidence="1" type="ORF">I6N96_18955</name>
</gene>
<evidence type="ECO:0000313" key="2">
    <source>
        <dbReference type="Proteomes" id="UP000673375"/>
    </source>
</evidence>
<name>A0ABS4CP68_9ENTE</name>
<reference evidence="1 2" key="1">
    <citation type="submission" date="2020-12" db="EMBL/GenBank/DDBJ databases">
        <title>Vagococcus allomyrinae sp. nov. and Enterococcus lavae sp. nov., isolated from the larvae of Allomyrina dichotoma.</title>
        <authorList>
            <person name="Lee S.D."/>
        </authorList>
    </citation>
    <scope>NUCLEOTIDE SEQUENCE [LARGE SCALE GENOMIC DNA]</scope>
    <source>
        <strain evidence="1 2">BWM-S5</strain>
    </source>
</reference>
<protein>
    <submittedName>
        <fullName evidence="1">Uncharacterized protein</fullName>
    </submittedName>
</protein>
<proteinExistence type="predicted"/>
<comment type="caution">
    <text evidence="1">The sequence shown here is derived from an EMBL/GenBank/DDBJ whole genome shotgun (WGS) entry which is preliminary data.</text>
</comment>
<sequence length="105" mass="12546">MSKKHSLQSLAILLKELFYLLKKYDHSSYNARQVENILAIIYEEENPKKYSEIYSCLKGLYFPKAGLSEFYISADQSSDWRMLNQRLAKISEELEDYEQIFEKYQ</sequence>
<keyword evidence="2" id="KW-1185">Reference proteome</keyword>
<evidence type="ECO:0000313" key="1">
    <source>
        <dbReference type="EMBL" id="MBP1048377.1"/>
    </source>
</evidence>
<organism evidence="1 2">
    <name type="scientific">Enterococcus larvae</name>
    <dbReference type="NCBI Taxonomy" id="2794352"/>
    <lineage>
        <taxon>Bacteria</taxon>
        <taxon>Bacillati</taxon>
        <taxon>Bacillota</taxon>
        <taxon>Bacilli</taxon>
        <taxon>Lactobacillales</taxon>
        <taxon>Enterococcaceae</taxon>
        <taxon>Enterococcus</taxon>
    </lineage>
</organism>
<dbReference type="EMBL" id="JAEDXU010000015">
    <property type="protein sequence ID" value="MBP1048377.1"/>
    <property type="molecule type" value="Genomic_DNA"/>
</dbReference>
<dbReference type="RefSeq" id="WP_209559141.1">
    <property type="nucleotide sequence ID" value="NZ_JAEDXU010000015.1"/>
</dbReference>
<accession>A0ABS4CP68</accession>
<dbReference type="Proteomes" id="UP000673375">
    <property type="component" value="Unassembled WGS sequence"/>
</dbReference>